<keyword evidence="2" id="KW-0210">Decarboxylase</keyword>
<dbReference type="Gene3D" id="3.40.50.720">
    <property type="entry name" value="NAD(P)-binding Rossmann-like Domain"/>
    <property type="match status" value="1"/>
</dbReference>
<comment type="cofactor">
    <cofactor evidence="1">
        <name>NAD(+)</name>
        <dbReference type="ChEBI" id="CHEBI:57540"/>
    </cofactor>
</comment>
<dbReference type="CDD" id="cd05230">
    <property type="entry name" value="UGD_SDR_e"/>
    <property type="match status" value="1"/>
</dbReference>
<dbReference type="SUPFAM" id="SSF51735">
    <property type="entry name" value="NAD(P)-binding Rossmann-fold domains"/>
    <property type="match status" value="1"/>
</dbReference>
<dbReference type="InterPro" id="IPR036291">
    <property type="entry name" value="NAD(P)-bd_dom_sf"/>
</dbReference>
<organism evidence="6 7">
    <name type="scientific">Streptomyces olivaceiscleroticus</name>
    <dbReference type="NCBI Taxonomy" id="68245"/>
    <lineage>
        <taxon>Bacteria</taxon>
        <taxon>Bacillati</taxon>
        <taxon>Actinomycetota</taxon>
        <taxon>Actinomycetes</taxon>
        <taxon>Kitasatosporales</taxon>
        <taxon>Streptomycetaceae</taxon>
        <taxon>Streptomyces</taxon>
    </lineage>
</organism>
<reference evidence="6 7" key="1">
    <citation type="journal article" date="2019" name="Int. J. Syst. Evol. Microbiol.">
        <title>The Global Catalogue of Microorganisms (GCM) 10K type strain sequencing project: providing services to taxonomists for standard genome sequencing and annotation.</title>
        <authorList>
            <consortium name="The Broad Institute Genomics Platform"/>
            <consortium name="The Broad Institute Genome Sequencing Center for Infectious Disease"/>
            <person name="Wu L."/>
            <person name="Ma J."/>
        </authorList>
    </citation>
    <scope>NUCLEOTIDE SEQUENCE [LARGE SCALE GENOMIC DNA]</scope>
    <source>
        <strain evidence="6 7">JCM 4805</strain>
    </source>
</reference>
<accession>A0ABN0ZJ21</accession>
<evidence type="ECO:0000256" key="4">
    <source>
        <dbReference type="ARBA" id="ARBA00023239"/>
    </source>
</evidence>
<keyword evidence="4" id="KW-0456">Lyase</keyword>
<protein>
    <submittedName>
        <fullName evidence="6">GDP-mannose 4,6-dehydratase</fullName>
    </submittedName>
</protein>
<gene>
    <name evidence="6" type="ORF">GCM10010361_12020</name>
</gene>
<name>A0ABN0ZJ21_9ACTN</name>
<keyword evidence="3" id="KW-0520">NAD</keyword>
<evidence type="ECO:0000313" key="7">
    <source>
        <dbReference type="Proteomes" id="UP001500909"/>
    </source>
</evidence>
<feature type="domain" description="NAD-dependent epimerase/dehydratase" evidence="5">
    <location>
        <begin position="7"/>
        <end position="242"/>
    </location>
</feature>
<proteinExistence type="predicted"/>
<keyword evidence="7" id="KW-1185">Reference proteome</keyword>
<sequence length="323" mass="34713">MSRRNIVVVAGGAGFVGSHLCRHLLDAGCEVICLDNLLTGGLRNIAGLEERGPFRFQRHDVTRGTSLPGTVDVVFHLASPASPLDYLRHPLATLAAGSTGTDNLLRLAREKSARFVLASTSEVYGDPLVHPQPETYWGNVNPLGPRSVYDEAKRFAEALTAAHRRSCGTSTGIARIFNTYGPRMRSADGRAVPAFVTQALRGDPVTVAGDGLQTRSLCYVDDLVEGLLLLSAAETPGPVNLGNPYEISMLDLATRVVRMTGSTSSIVFTERPQDDPSLRRPDITRARQELGWEPTTDLTAGLLRTISWFRSAAATSTTASALS</sequence>
<dbReference type="Proteomes" id="UP001500909">
    <property type="component" value="Unassembled WGS sequence"/>
</dbReference>
<dbReference type="PANTHER" id="PTHR43078">
    <property type="entry name" value="UDP-GLUCURONIC ACID DECARBOXYLASE-RELATED"/>
    <property type="match status" value="1"/>
</dbReference>
<comment type="caution">
    <text evidence="6">The sequence shown here is derived from an EMBL/GenBank/DDBJ whole genome shotgun (WGS) entry which is preliminary data.</text>
</comment>
<dbReference type="PANTHER" id="PTHR43078:SF6">
    <property type="entry name" value="UDP-GLUCURONIC ACID DECARBOXYLASE 1"/>
    <property type="match status" value="1"/>
</dbReference>
<evidence type="ECO:0000259" key="5">
    <source>
        <dbReference type="Pfam" id="PF01370"/>
    </source>
</evidence>
<evidence type="ECO:0000256" key="1">
    <source>
        <dbReference type="ARBA" id="ARBA00001911"/>
    </source>
</evidence>
<dbReference type="RefSeq" id="WP_346093573.1">
    <property type="nucleotide sequence ID" value="NZ_BAAABY010000009.1"/>
</dbReference>
<evidence type="ECO:0000256" key="3">
    <source>
        <dbReference type="ARBA" id="ARBA00023027"/>
    </source>
</evidence>
<dbReference type="EMBL" id="BAAABY010000009">
    <property type="protein sequence ID" value="GAA0449566.1"/>
    <property type="molecule type" value="Genomic_DNA"/>
</dbReference>
<dbReference type="Pfam" id="PF01370">
    <property type="entry name" value="Epimerase"/>
    <property type="match status" value="1"/>
</dbReference>
<evidence type="ECO:0000313" key="6">
    <source>
        <dbReference type="EMBL" id="GAA0449566.1"/>
    </source>
</evidence>
<dbReference type="InterPro" id="IPR001509">
    <property type="entry name" value="Epimerase_deHydtase"/>
</dbReference>
<evidence type="ECO:0000256" key="2">
    <source>
        <dbReference type="ARBA" id="ARBA00022793"/>
    </source>
</evidence>
<dbReference type="InterPro" id="IPR044516">
    <property type="entry name" value="UXS-like"/>
</dbReference>